<protein>
    <submittedName>
        <fullName evidence="1">Uncharacterized protein</fullName>
    </submittedName>
</protein>
<dbReference type="AlphaFoldDB" id="A0AAN9TJ13"/>
<accession>A0AAN9TJ13</accession>
<keyword evidence="2" id="KW-1185">Reference proteome</keyword>
<evidence type="ECO:0000313" key="2">
    <source>
        <dbReference type="Proteomes" id="UP001367676"/>
    </source>
</evidence>
<name>A0AAN9TJ13_9HEMI</name>
<reference evidence="1 2" key="1">
    <citation type="submission" date="2024-03" db="EMBL/GenBank/DDBJ databases">
        <title>Adaptation during the transition from Ophiocordyceps entomopathogen to insect associate is accompanied by gene loss and intensified selection.</title>
        <authorList>
            <person name="Ward C.M."/>
            <person name="Onetto C.A."/>
            <person name="Borneman A.R."/>
        </authorList>
    </citation>
    <scope>NUCLEOTIDE SEQUENCE [LARGE SCALE GENOMIC DNA]</scope>
    <source>
        <strain evidence="1">AWRI1</strain>
        <tissue evidence="1">Single Adult Female</tissue>
    </source>
</reference>
<dbReference type="Proteomes" id="UP001367676">
    <property type="component" value="Unassembled WGS sequence"/>
</dbReference>
<gene>
    <name evidence="1" type="ORF">V9T40_002772</name>
</gene>
<sequence>MEPLASKINLVPTERIGAIKNLFGDIRTKWVPAKINSAPTDPGRYGGTSYDDLFGLSPFLRYGKEEQNEPLGEKELLRDRHQYKYLTALMPLVGADSILSWHHIGSVGAKLILGGNNNLTGRKCRV</sequence>
<evidence type="ECO:0000313" key="1">
    <source>
        <dbReference type="EMBL" id="KAK7591159.1"/>
    </source>
</evidence>
<proteinExistence type="predicted"/>
<dbReference type="EMBL" id="JBBCAQ010000022">
    <property type="protein sequence ID" value="KAK7591159.1"/>
    <property type="molecule type" value="Genomic_DNA"/>
</dbReference>
<comment type="caution">
    <text evidence="1">The sequence shown here is derived from an EMBL/GenBank/DDBJ whole genome shotgun (WGS) entry which is preliminary data.</text>
</comment>
<organism evidence="1 2">
    <name type="scientific">Parthenolecanium corni</name>
    <dbReference type="NCBI Taxonomy" id="536013"/>
    <lineage>
        <taxon>Eukaryota</taxon>
        <taxon>Metazoa</taxon>
        <taxon>Ecdysozoa</taxon>
        <taxon>Arthropoda</taxon>
        <taxon>Hexapoda</taxon>
        <taxon>Insecta</taxon>
        <taxon>Pterygota</taxon>
        <taxon>Neoptera</taxon>
        <taxon>Paraneoptera</taxon>
        <taxon>Hemiptera</taxon>
        <taxon>Sternorrhyncha</taxon>
        <taxon>Coccoidea</taxon>
        <taxon>Coccidae</taxon>
        <taxon>Parthenolecanium</taxon>
    </lineage>
</organism>